<evidence type="ECO:0000313" key="4">
    <source>
        <dbReference type="Proteomes" id="UP000015101"/>
    </source>
</evidence>
<dbReference type="EnsemblMetazoa" id="HelroT175034">
    <property type="protein sequence ID" value="HelroP175034"/>
    <property type="gene ID" value="HelroG175034"/>
</dbReference>
<dbReference type="EMBL" id="KB096830">
    <property type="protein sequence ID" value="ESO01010.1"/>
    <property type="molecule type" value="Genomic_DNA"/>
</dbReference>
<gene>
    <name evidence="3" type="primary">20205214</name>
    <name evidence="2" type="ORF">HELRODRAFT_175034</name>
</gene>
<evidence type="ECO:0000256" key="1">
    <source>
        <dbReference type="SAM" id="Phobius"/>
    </source>
</evidence>
<reference evidence="3" key="3">
    <citation type="submission" date="2015-06" db="UniProtKB">
        <authorList>
            <consortium name="EnsemblMetazoa"/>
        </authorList>
    </citation>
    <scope>IDENTIFICATION</scope>
</reference>
<dbReference type="Proteomes" id="UP000015101">
    <property type="component" value="Unassembled WGS sequence"/>
</dbReference>
<dbReference type="RefSeq" id="XP_009020722.1">
    <property type="nucleotide sequence ID" value="XM_009022474.1"/>
</dbReference>
<sequence length="392" mass="44974">MTMQMKRLENKSTTDNSLFHLHKMNQRKDYQAQMISSLNLIHNHVGNIDTKFIFHTFKWSLAEFPGVLAAKSKLVSNIVIISCSNNNTIATATPTQDSLINKIISDDNWLHNISFLIYEDNDRLVVSIITGIMLGIVVGACLLFVVLAYRKKRSGHMQRASPSHLKNFNNSIDCMEAFATTQQSQNQQHQHFFCNSGSKKFQNTMQPHNRRCLESDYRPNESLCPYTSVSNSNNNYVEQNVDNLPLDIGNNNNNSNTTCAFRLIHQQHPHDSFCVKQFNDKSKSTTPQQTYECFQQQQQHHCNKPPFNNNNNNNNIDNVTMQTGERILHQYGFVSDLPDKSFADQPQPQKFHLHNLYQHNTSQQTVPNTSSPQHFDATLPTKNILPFDMVEN</sequence>
<dbReference type="HOGENOM" id="CLU_704536_0_0_1"/>
<dbReference type="EMBL" id="AMQM01005126">
    <property type="status" value="NOT_ANNOTATED_CDS"/>
    <property type="molecule type" value="Genomic_DNA"/>
</dbReference>
<dbReference type="GeneID" id="20205214"/>
<keyword evidence="1" id="KW-0472">Membrane</keyword>
<dbReference type="InParanoid" id="T1F8R5"/>
<dbReference type="AlphaFoldDB" id="T1F8R5"/>
<organism evidence="3 4">
    <name type="scientific">Helobdella robusta</name>
    <name type="common">Californian leech</name>
    <dbReference type="NCBI Taxonomy" id="6412"/>
    <lineage>
        <taxon>Eukaryota</taxon>
        <taxon>Metazoa</taxon>
        <taxon>Spiralia</taxon>
        <taxon>Lophotrochozoa</taxon>
        <taxon>Annelida</taxon>
        <taxon>Clitellata</taxon>
        <taxon>Hirudinea</taxon>
        <taxon>Rhynchobdellida</taxon>
        <taxon>Glossiphoniidae</taxon>
        <taxon>Helobdella</taxon>
    </lineage>
</organism>
<accession>T1F8R5</accession>
<protein>
    <submittedName>
        <fullName evidence="2 3">Uncharacterized protein</fullName>
    </submittedName>
</protein>
<feature type="transmembrane region" description="Helical" evidence="1">
    <location>
        <begin position="124"/>
        <end position="149"/>
    </location>
</feature>
<evidence type="ECO:0000313" key="2">
    <source>
        <dbReference type="EMBL" id="ESO01010.1"/>
    </source>
</evidence>
<dbReference type="KEGG" id="hro:HELRODRAFT_175034"/>
<name>T1F8R5_HELRO</name>
<reference evidence="4" key="1">
    <citation type="submission" date="2012-12" db="EMBL/GenBank/DDBJ databases">
        <authorList>
            <person name="Hellsten U."/>
            <person name="Grimwood J."/>
            <person name="Chapman J.A."/>
            <person name="Shapiro H."/>
            <person name="Aerts A."/>
            <person name="Otillar R.P."/>
            <person name="Terry A.Y."/>
            <person name="Boore J.L."/>
            <person name="Simakov O."/>
            <person name="Marletaz F."/>
            <person name="Cho S.-J."/>
            <person name="Edsinger-Gonzales E."/>
            <person name="Havlak P."/>
            <person name="Kuo D.-H."/>
            <person name="Larsson T."/>
            <person name="Lv J."/>
            <person name="Arendt D."/>
            <person name="Savage R."/>
            <person name="Osoegawa K."/>
            <person name="de Jong P."/>
            <person name="Lindberg D.R."/>
            <person name="Seaver E.C."/>
            <person name="Weisblat D.A."/>
            <person name="Putnam N.H."/>
            <person name="Grigoriev I.V."/>
            <person name="Rokhsar D.S."/>
        </authorList>
    </citation>
    <scope>NUCLEOTIDE SEQUENCE</scope>
</reference>
<keyword evidence="4" id="KW-1185">Reference proteome</keyword>
<keyword evidence="1" id="KW-1133">Transmembrane helix</keyword>
<reference evidence="2 4" key="2">
    <citation type="journal article" date="2013" name="Nature">
        <title>Insights into bilaterian evolution from three spiralian genomes.</title>
        <authorList>
            <person name="Simakov O."/>
            <person name="Marletaz F."/>
            <person name="Cho S.J."/>
            <person name="Edsinger-Gonzales E."/>
            <person name="Havlak P."/>
            <person name="Hellsten U."/>
            <person name="Kuo D.H."/>
            <person name="Larsson T."/>
            <person name="Lv J."/>
            <person name="Arendt D."/>
            <person name="Savage R."/>
            <person name="Osoegawa K."/>
            <person name="de Jong P."/>
            <person name="Grimwood J."/>
            <person name="Chapman J.A."/>
            <person name="Shapiro H."/>
            <person name="Aerts A."/>
            <person name="Otillar R.P."/>
            <person name="Terry A.Y."/>
            <person name="Boore J.L."/>
            <person name="Grigoriev I.V."/>
            <person name="Lindberg D.R."/>
            <person name="Seaver E.C."/>
            <person name="Weisblat D.A."/>
            <person name="Putnam N.H."/>
            <person name="Rokhsar D.S."/>
        </authorList>
    </citation>
    <scope>NUCLEOTIDE SEQUENCE</scope>
</reference>
<evidence type="ECO:0000313" key="3">
    <source>
        <dbReference type="EnsemblMetazoa" id="HelroP175034"/>
    </source>
</evidence>
<keyword evidence="1" id="KW-0812">Transmembrane</keyword>
<dbReference type="CTD" id="20205214"/>
<proteinExistence type="predicted"/>